<dbReference type="SUPFAM" id="SSF46894">
    <property type="entry name" value="C-terminal effector domain of the bipartite response regulators"/>
    <property type="match status" value="1"/>
</dbReference>
<dbReference type="Gene3D" id="1.25.40.10">
    <property type="entry name" value="Tetratricopeptide repeat domain"/>
    <property type="match status" value="1"/>
</dbReference>
<dbReference type="Pfam" id="PF13191">
    <property type="entry name" value="AAA_16"/>
    <property type="match status" value="1"/>
</dbReference>
<proteinExistence type="predicted"/>
<evidence type="ECO:0000256" key="2">
    <source>
        <dbReference type="ARBA" id="ARBA00022840"/>
    </source>
</evidence>
<accession>A0ABR8YFV5</accession>
<dbReference type="SUPFAM" id="SSF48452">
    <property type="entry name" value="TPR-like"/>
    <property type="match status" value="1"/>
</dbReference>
<name>A0ABR8YFV5_9MICC</name>
<dbReference type="SUPFAM" id="SSF52540">
    <property type="entry name" value="P-loop containing nucleoside triphosphate hydrolases"/>
    <property type="match status" value="1"/>
</dbReference>
<dbReference type="InterPro" id="IPR036388">
    <property type="entry name" value="WH-like_DNA-bd_sf"/>
</dbReference>
<evidence type="ECO:0000256" key="1">
    <source>
        <dbReference type="ARBA" id="ARBA00022741"/>
    </source>
</evidence>
<sequence length="894" mass="96469">MQSFASQPMVGRDDEVQAVLASLRSGQLHGALVVAEAGLGKSALAQVVVGVLETAMPVHRVHASSALTGIPYGALAPLLPDLSASDTNSPLAVMRALLQKLRPASGPGDNEIPLVVVDDAHALDEASADLLSQLLASGTIRVLILTRSITAIPAGIPDQVWSGTISRHHLAPLTEEQVHELCRQILDGPVLSTTSSELSRMSGGNPMFVHALAAETRRTGNLVQRNGVWLLEEFVHPPQGRLGDLLKAQLSGLSSEERETMEIIALAEPLPVGVAFRLGLHRSVDALTAANLVSVEDGGQRLLRPRHPLYGEVVRHMVPAARSARLRQRVHAVLPDRHESIDGLLRSVAWSLDCGASVPDEQLLQAAYMANNFFDSNFALRAAGEVRREELRPAAGVQAARAHYQRGNYAAARDLVSGTVEAASDLTTAKLGTLIDVQVRQHLDGGGARLREPLQTWQEAVDRIEAAARAAGTFDEKLEQDAVSSRRGVRLLGLLSDVAEGHFRTALTGLTALLEEAQRVEDIEATAVALSLLGDVYTATGRAETAVNLTREALTIVTGNDHRFLSYYQFVLHRHLSALLWAGYWDEVRSCVQKKGGISARALVHTGGAVDFCFAVMHLRRGQLAEALPKLAAAVEGLRSHDPEGLLPLALALSSHVSAQQGDIAMADQLLQDFDQLGPRGSVHYQTMAAGNRIAGTYRRTHDPRALKDLRDLADQAEERGLVAAEFDLRNISIRMGDPTGMSRLLKLSDDFQGPQARAVNGFTRAVLDQDVPSLLRLAAEPSDYDTEALGSLALQEALRLARASGDRALIQRVQRAVGKTSEKTAGQRKQPAAPALTRREKDVAALVLKGYRNAEIAERLFLSVRTVEGHIYRTFEKLGISKRDELSADLLGE</sequence>
<dbReference type="EMBL" id="JACSQC010000002">
    <property type="protein sequence ID" value="MBD8043097.1"/>
    <property type="molecule type" value="Genomic_DNA"/>
</dbReference>
<keyword evidence="5" id="KW-1185">Reference proteome</keyword>
<evidence type="ECO:0000259" key="3">
    <source>
        <dbReference type="PROSITE" id="PS50043"/>
    </source>
</evidence>
<keyword evidence="1" id="KW-0547">Nucleotide-binding</keyword>
<dbReference type="RefSeq" id="WP_191746041.1">
    <property type="nucleotide sequence ID" value="NZ_JACSQC010000002.1"/>
</dbReference>
<gene>
    <name evidence="4" type="ORF">H9638_04645</name>
</gene>
<dbReference type="CDD" id="cd06170">
    <property type="entry name" value="LuxR_C_like"/>
    <property type="match status" value="1"/>
</dbReference>
<dbReference type="InterPro" id="IPR000792">
    <property type="entry name" value="Tscrpt_reg_LuxR_C"/>
</dbReference>
<evidence type="ECO:0000313" key="4">
    <source>
        <dbReference type="EMBL" id="MBD8043097.1"/>
    </source>
</evidence>
<dbReference type="SMART" id="SM00421">
    <property type="entry name" value="HTH_LUXR"/>
    <property type="match status" value="1"/>
</dbReference>
<reference evidence="4 5" key="1">
    <citation type="submission" date="2020-08" db="EMBL/GenBank/DDBJ databases">
        <title>A Genomic Blueprint of the Chicken Gut Microbiome.</title>
        <authorList>
            <person name="Gilroy R."/>
            <person name="Ravi A."/>
            <person name="Getino M."/>
            <person name="Pursley I."/>
            <person name="Horton D.L."/>
            <person name="Alikhan N.-F."/>
            <person name="Baker D."/>
            <person name="Gharbi K."/>
            <person name="Hall N."/>
            <person name="Watson M."/>
            <person name="Adriaenssens E.M."/>
            <person name="Foster-Nyarko E."/>
            <person name="Jarju S."/>
            <person name="Secka A."/>
            <person name="Antonio M."/>
            <person name="Oren A."/>
            <person name="Chaudhuri R."/>
            <person name="La Ragione R.M."/>
            <person name="Hildebrand F."/>
            <person name="Pallen M.J."/>
        </authorList>
    </citation>
    <scope>NUCLEOTIDE SEQUENCE [LARGE SCALE GENOMIC DNA]</scope>
    <source>
        <strain evidence="4 5">Sa2BUA2</strain>
    </source>
</reference>
<dbReference type="PANTHER" id="PTHR16305">
    <property type="entry name" value="TESTICULAR SOLUBLE ADENYLYL CYCLASE"/>
    <property type="match status" value="1"/>
</dbReference>
<protein>
    <recommendedName>
        <fullName evidence="3">HTH luxR-type domain-containing protein</fullName>
    </recommendedName>
</protein>
<dbReference type="InterPro" id="IPR027417">
    <property type="entry name" value="P-loop_NTPase"/>
</dbReference>
<evidence type="ECO:0000313" key="5">
    <source>
        <dbReference type="Proteomes" id="UP000652763"/>
    </source>
</evidence>
<dbReference type="Proteomes" id="UP000652763">
    <property type="component" value="Unassembled WGS sequence"/>
</dbReference>
<organism evidence="4 5">
    <name type="scientific">Arthrobacter pullicola</name>
    <dbReference type="NCBI Taxonomy" id="2762224"/>
    <lineage>
        <taxon>Bacteria</taxon>
        <taxon>Bacillati</taxon>
        <taxon>Actinomycetota</taxon>
        <taxon>Actinomycetes</taxon>
        <taxon>Micrococcales</taxon>
        <taxon>Micrococcaceae</taxon>
        <taxon>Arthrobacter</taxon>
    </lineage>
</organism>
<dbReference type="PROSITE" id="PS50043">
    <property type="entry name" value="HTH_LUXR_2"/>
    <property type="match status" value="1"/>
</dbReference>
<dbReference type="Pfam" id="PF00196">
    <property type="entry name" value="GerE"/>
    <property type="match status" value="1"/>
</dbReference>
<dbReference type="PRINTS" id="PR00038">
    <property type="entry name" value="HTHLUXR"/>
</dbReference>
<dbReference type="PROSITE" id="PS00622">
    <property type="entry name" value="HTH_LUXR_1"/>
    <property type="match status" value="1"/>
</dbReference>
<dbReference type="PANTHER" id="PTHR16305:SF35">
    <property type="entry name" value="TRANSCRIPTIONAL ACTIVATOR DOMAIN"/>
    <property type="match status" value="1"/>
</dbReference>
<dbReference type="Gene3D" id="1.10.10.10">
    <property type="entry name" value="Winged helix-like DNA-binding domain superfamily/Winged helix DNA-binding domain"/>
    <property type="match status" value="1"/>
</dbReference>
<dbReference type="InterPro" id="IPR011990">
    <property type="entry name" value="TPR-like_helical_dom_sf"/>
</dbReference>
<comment type="caution">
    <text evidence="4">The sequence shown here is derived from an EMBL/GenBank/DDBJ whole genome shotgun (WGS) entry which is preliminary data.</text>
</comment>
<keyword evidence="2" id="KW-0067">ATP-binding</keyword>
<feature type="domain" description="HTH luxR-type" evidence="3">
    <location>
        <begin position="830"/>
        <end position="894"/>
    </location>
</feature>
<dbReference type="InterPro" id="IPR016032">
    <property type="entry name" value="Sig_transdc_resp-reg_C-effctor"/>
</dbReference>
<dbReference type="Gene3D" id="3.40.50.300">
    <property type="entry name" value="P-loop containing nucleotide triphosphate hydrolases"/>
    <property type="match status" value="1"/>
</dbReference>
<dbReference type="InterPro" id="IPR041664">
    <property type="entry name" value="AAA_16"/>
</dbReference>